<protein>
    <submittedName>
        <fullName evidence="5">Histidine triad nucleotide-binding protein</fullName>
    </submittedName>
</protein>
<dbReference type="GO" id="GO:0003824">
    <property type="term" value="F:catalytic activity"/>
    <property type="evidence" value="ECO:0007669"/>
    <property type="project" value="InterPro"/>
</dbReference>
<evidence type="ECO:0000259" key="4">
    <source>
        <dbReference type="PROSITE" id="PS51084"/>
    </source>
</evidence>
<feature type="short sequence motif" description="Histidine triad motif" evidence="2 3">
    <location>
        <begin position="98"/>
        <end position="102"/>
    </location>
</feature>
<dbReference type="InterPro" id="IPR011146">
    <property type="entry name" value="HIT-like"/>
</dbReference>
<evidence type="ECO:0000256" key="1">
    <source>
        <dbReference type="PIRSR" id="PIRSR601310-1"/>
    </source>
</evidence>
<organism evidence="5 6">
    <name type="scientific">candidate division NPL-UPA2 bacterium Unc8</name>
    <dbReference type="NCBI Taxonomy" id="1980939"/>
    <lineage>
        <taxon>Bacteria</taxon>
    </lineage>
</organism>
<evidence type="ECO:0000256" key="2">
    <source>
        <dbReference type="PIRSR" id="PIRSR601310-3"/>
    </source>
</evidence>
<gene>
    <name evidence="5" type="ORF">B9J77_01610</name>
</gene>
<dbReference type="AlphaFoldDB" id="A0A399FXD7"/>
<dbReference type="EMBL" id="NDHY01000002">
    <property type="protein sequence ID" value="RII00737.1"/>
    <property type="molecule type" value="Genomic_DNA"/>
</dbReference>
<evidence type="ECO:0000256" key="3">
    <source>
        <dbReference type="PROSITE-ProRule" id="PRU00464"/>
    </source>
</evidence>
<reference evidence="5 6" key="1">
    <citation type="submission" date="2018-08" db="EMBL/GenBank/DDBJ databases">
        <title>Draft genome of candidate division NPL-UPA2 bacterium Unc8 that adapted to ultra-basic serpentinizing groundwater.</title>
        <authorList>
            <person name="Ishii S."/>
            <person name="Suzuki S."/>
            <person name="Nealson K.H."/>
        </authorList>
    </citation>
    <scope>NUCLEOTIDE SEQUENCE [LARGE SCALE GENOMIC DNA]</scope>
    <source>
        <strain evidence="5">Unc8</strain>
    </source>
</reference>
<dbReference type="PANTHER" id="PTHR23089">
    <property type="entry name" value="HISTIDINE TRIAD HIT PROTEIN"/>
    <property type="match status" value="1"/>
</dbReference>
<dbReference type="InterPro" id="IPR019808">
    <property type="entry name" value="Histidine_triad_CS"/>
</dbReference>
<sequence length="114" mass="12692">MKNCLFCQIAAKEVPGEIVYEDDDILAFKDINPMAPVHILIIPRKHISGITSLKEEDKEIVGKIYLTFSKIAREFSVYQCGFRVIANSGPDAGQAVDHLHFHLLGGRTLSWPPG</sequence>
<comment type="caution">
    <text evidence="5">The sequence shown here is derived from an EMBL/GenBank/DDBJ whole genome shotgun (WGS) entry which is preliminary data.</text>
</comment>
<name>A0A399FXD7_UNCN2</name>
<evidence type="ECO:0000313" key="6">
    <source>
        <dbReference type="Proteomes" id="UP000266287"/>
    </source>
</evidence>
<dbReference type="Proteomes" id="UP000266287">
    <property type="component" value="Unassembled WGS sequence"/>
</dbReference>
<dbReference type="SUPFAM" id="SSF54197">
    <property type="entry name" value="HIT-like"/>
    <property type="match status" value="1"/>
</dbReference>
<dbReference type="InterPro" id="IPR001310">
    <property type="entry name" value="Histidine_triad_HIT"/>
</dbReference>
<dbReference type="Pfam" id="PF01230">
    <property type="entry name" value="HIT"/>
    <property type="match status" value="1"/>
</dbReference>
<dbReference type="CDD" id="cd01276">
    <property type="entry name" value="PKCI_related"/>
    <property type="match status" value="1"/>
</dbReference>
<dbReference type="InterPro" id="IPR036265">
    <property type="entry name" value="HIT-like_sf"/>
</dbReference>
<feature type="domain" description="HIT" evidence="4">
    <location>
        <begin position="5"/>
        <end position="114"/>
    </location>
</feature>
<dbReference type="PROSITE" id="PS00892">
    <property type="entry name" value="HIT_1"/>
    <property type="match status" value="1"/>
</dbReference>
<accession>A0A399FXD7</accession>
<dbReference type="PROSITE" id="PS51084">
    <property type="entry name" value="HIT_2"/>
    <property type="match status" value="1"/>
</dbReference>
<dbReference type="PRINTS" id="PR00332">
    <property type="entry name" value="HISTRIAD"/>
</dbReference>
<evidence type="ECO:0000313" key="5">
    <source>
        <dbReference type="EMBL" id="RII00737.1"/>
    </source>
</evidence>
<proteinExistence type="predicted"/>
<feature type="active site" description="Tele-AMP-histidine intermediate" evidence="1">
    <location>
        <position position="100"/>
    </location>
</feature>
<dbReference type="Gene3D" id="3.30.428.10">
    <property type="entry name" value="HIT-like"/>
    <property type="match status" value="1"/>
</dbReference>